<evidence type="ECO:0000256" key="1">
    <source>
        <dbReference type="PIRNR" id="PIRNR026802"/>
    </source>
</evidence>
<dbReference type="PANTHER" id="PTHR42201">
    <property type="entry name" value="TAXIS PROTEIN"/>
    <property type="match status" value="1"/>
</dbReference>
<name>A0A1G7KVM6_9EURY</name>
<dbReference type="STRING" id="660518.SAMN05216218_10640"/>
<dbReference type="EMBL" id="FNBK01000006">
    <property type="protein sequence ID" value="SDF40970.1"/>
    <property type="molecule type" value="Genomic_DNA"/>
</dbReference>
<protein>
    <recommendedName>
        <fullName evidence="1">Taxis protein CheF</fullName>
    </recommendedName>
</protein>
<dbReference type="InterPro" id="IPR007381">
    <property type="entry name" value="CheF1/F2"/>
</dbReference>
<reference evidence="3" key="1">
    <citation type="submission" date="2016-10" db="EMBL/GenBank/DDBJ databases">
        <authorList>
            <person name="Varghese N."/>
            <person name="Submissions S."/>
        </authorList>
    </citation>
    <scope>NUCLEOTIDE SEQUENCE [LARGE SCALE GENOMIC DNA]</scope>
    <source>
        <strain evidence="3">IBRC-M 10760</strain>
    </source>
</reference>
<dbReference type="GO" id="GO:0006935">
    <property type="term" value="P:chemotaxis"/>
    <property type="evidence" value="ECO:0007669"/>
    <property type="project" value="UniProtKB-UniRule"/>
</dbReference>
<accession>A0A1G7KVM6</accession>
<dbReference type="AlphaFoldDB" id="A0A1G7KVM6"/>
<evidence type="ECO:0000313" key="2">
    <source>
        <dbReference type="EMBL" id="SDF40970.1"/>
    </source>
</evidence>
<dbReference type="RefSeq" id="WP_092690880.1">
    <property type="nucleotide sequence ID" value="NZ_FNBK01000006.1"/>
</dbReference>
<keyword evidence="3" id="KW-1185">Reference proteome</keyword>
<proteinExistence type="predicted"/>
<dbReference type="Proteomes" id="UP000199076">
    <property type="component" value="Unassembled WGS sequence"/>
</dbReference>
<dbReference type="OrthoDB" id="337296at2157"/>
<comment type="function">
    <text evidence="1">Involved in taxis signal transduction.</text>
</comment>
<comment type="subunit">
    <text evidence="1">Interacts with chemotaxis (Che) proteins as well as flagella accessory (Fla) proteins.</text>
</comment>
<keyword evidence="1" id="KW-0145">Chemotaxis</keyword>
<evidence type="ECO:0000313" key="3">
    <source>
        <dbReference type="Proteomes" id="UP000199076"/>
    </source>
</evidence>
<dbReference type="PANTHER" id="PTHR42201:SF1">
    <property type="entry name" value="TAXIS PROTEIN"/>
    <property type="match status" value="1"/>
</dbReference>
<dbReference type="PIRSF" id="PIRSF026802">
    <property type="entry name" value="UCP026802"/>
    <property type="match status" value="1"/>
</dbReference>
<dbReference type="Pfam" id="PF04283">
    <property type="entry name" value="CheF-arch"/>
    <property type="match status" value="1"/>
</dbReference>
<organism evidence="2 3">
    <name type="scientific">Halorientalis regularis</name>
    <dbReference type="NCBI Taxonomy" id="660518"/>
    <lineage>
        <taxon>Archaea</taxon>
        <taxon>Methanobacteriati</taxon>
        <taxon>Methanobacteriota</taxon>
        <taxon>Stenosarchaea group</taxon>
        <taxon>Halobacteria</taxon>
        <taxon>Halobacteriales</taxon>
        <taxon>Haloarculaceae</taxon>
        <taxon>Halorientalis</taxon>
    </lineage>
</organism>
<sequence length="289" mass="31443">MSESVIADFVGKFNASASERGEPATGRILLSQKRLVLAADAGKTTIPLSAIFDVAVGHVPQDLGKFFDSTVTIAFRKGDHRHVAAVEAGDDKIEKFSTVLFKALLNETTMTVKHPARLGGRVTDAAFHPAKLYLKPRMVRFKGPDSTFTVDLSTVTSFERSQREIDGKPREVLSVRHMQDGQAMTSLAAIDSGRKMSILGRYLRLEYSDIVADLEDTSLSEDETELLVAVYSTGSGVSLAKVVDVEPSQVQMLLSDLRNKGLIADGQDETELTAKGRIVVSDKLEDVNT</sequence>
<gene>
    <name evidence="2" type="ORF">SAMN05216218_10640</name>
</gene>